<accession>A0A165CZX5</accession>
<dbReference type="EMBL" id="KV427641">
    <property type="protein sequence ID" value="KZT03853.1"/>
    <property type="molecule type" value="Genomic_DNA"/>
</dbReference>
<dbReference type="RefSeq" id="XP_040761593.1">
    <property type="nucleotide sequence ID" value="XM_040904788.1"/>
</dbReference>
<reference evidence="1 2" key="1">
    <citation type="journal article" date="2016" name="Mol. Biol. Evol.">
        <title>Comparative Genomics of Early-Diverging Mushroom-Forming Fungi Provides Insights into the Origins of Lignocellulose Decay Capabilities.</title>
        <authorList>
            <person name="Nagy L.G."/>
            <person name="Riley R."/>
            <person name="Tritt A."/>
            <person name="Adam C."/>
            <person name="Daum C."/>
            <person name="Floudas D."/>
            <person name="Sun H."/>
            <person name="Yadav J.S."/>
            <person name="Pangilinan J."/>
            <person name="Larsson K.H."/>
            <person name="Matsuura K."/>
            <person name="Barry K."/>
            <person name="Labutti K."/>
            <person name="Kuo R."/>
            <person name="Ohm R.A."/>
            <person name="Bhattacharya S.S."/>
            <person name="Shirouzu T."/>
            <person name="Yoshinaga Y."/>
            <person name="Martin F.M."/>
            <person name="Grigoriev I.V."/>
            <person name="Hibbett D.S."/>
        </authorList>
    </citation>
    <scope>NUCLEOTIDE SEQUENCE [LARGE SCALE GENOMIC DNA]</scope>
    <source>
        <strain evidence="1 2">93-53</strain>
    </source>
</reference>
<dbReference type="Proteomes" id="UP000076871">
    <property type="component" value="Unassembled WGS sequence"/>
</dbReference>
<dbReference type="OrthoDB" id="3251176at2759"/>
<proteinExistence type="predicted"/>
<name>A0A165CZX5_9APHY</name>
<dbReference type="GeneID" id="63821818"/>
<gene>
    <name evidence="1" type="ORF">LAESUDRAFT_659101</name>
</gene>
<organism evidence="1 2">
    <name type="scientific">Laetiporus sulphureus 93-53</name>
    <dbReference type="NCBI Taxonomy" id="1314785"/>
    <lineage>
        <taxon>Eukaryota</taxon>
        <taxon>Fungi</taxon>
        <taxon>Dikarya</taxon>
        <taxon>Basidiomycota</taxon>
        <taxon>Agaricomycotina</taxon>
        <taxon>Agaricomycetes</taxon>
        <taxon>Polyporales</taxon>
        <taxon>Laetiporus</taxon>
    </lineage>
</organism>
<protein>
    <submittedName>
        <fullName evidence="1">Uncharacterized protein</fullName>
    </submittedName>
</protein>
<sequence>MCRTDSSIELGSGVLHFDSKEIPDPPYISFAKDLDKLDRMWDDHSPSWDNSSPLILRETSIALIHWPKVYHYRQDKCWAGIKQHWSTWKVPASPFLVTEYRLLTPTGFWQKYSEGGKRLPVTKIAALQRKARKAHDENLVAQAKVTFGDRFSDMFAYRKGGESTPRVMTSASSIA</sequence>
<evidence type="ECO:0000313" key="1">
    <source>
        <dbReference type="EMBL" id="KZT03853.1"/>
    </source>
</evidence>
<keyword evidence="2" id="KW-1185">Reference proteome</keyword>
<evidence type="ECO:0000313" key="2">
    <source>
        <dbReference type="Proteomes" id="UP000076871"/>
    </source>
</evidence>
<dbReference type="InParanoid" id="A0A165CZX5"/>
<dbReference type="AlphaFoldDB" id="A0A165CZX5"/>